<dbReference type="AlphaFoldDB" id="A0AAD1FJA3"/>
<accession>A0AAD1FJA3</accession>
<dbReference type="EMBL" id="AP014880">
    <property type="protein sequence ID" value="BAW16784.1"/>
    <property type="molecule type" value="Genomic_DNA"/>
</dbReference>
<organism evidence="1 2">
    <name type="scientific">Streptococcus intermedius</name>
    <dbReference type="NCBI Taxonomy" id="1338"/>
    <lineage>
        <taxon>Bacteria</taxon>
        <taxon>Bacillati</taxon>
        <taxon>Bacillota</taxon>
        <taxon>Bacilli</taxon>
        <taxon>Lactobacillales</taxon>
        <taxon>Streptococcaceae</taxon>
        <taxon>Streptococcus</taxon>
        <taxon>Streptococcus anginosus group</taxon>
    </lineage>
</organism>
<reference evidence="1 2" key="1">
    <citation type="journal article" date="2017" name="Infect. Immun.">
        <title>Characterization of the Pathogenicity of Streptococcus intermedius TYG1620 Isolated from a Human Brain Abscess Based on the Complete Genome Sequence with Transcriptome Analysis and Transposon Mutagenesis in a Murine Subcutaneous Abscess Model.</title>
        <authorList>
            <person name="Hasegawa N."/>
            <person name="Sekizuka T."/>
            <person name="Sugi Y."/>
            <person name="Kawakami N."/>
            <person name="Ogasawara Y."/>
            <person name="Kato K."/>
            <person name="Yamashita A."/>
            <person name="Takeuchi F."/>
            <person name="Kuroda M."/>
        </authorList>
    </citation>
    <scope>NUCLEOTIDE SEQUENCE [LARGE SCALE GENOMIC DNA]</scope>
    <source>
        <strain evidence="1 2">TYG1620</strain>
    </source>
</reference>
<sequence>MFERVIDDFAQFFQVSQWTVKICMMQLGFTEFEGSYCGS</sequence>
<gene>
    <name evidence="1" type="ORF">SITYG_08000</name>
</gene>
<name>A0AAD1FJA3_STRIT</name>
<evidence type="ECO:0000313" key="2">
    <source>
        <dbReference type="Proteomes" id="UP000217792"/>
    </source>
</evidence>
<dbReference type="Proteomes" id="UP000217792">
    <property type="component" value="Chromosome"/>
</dbReference>
<protein>
    <submittedName>
        <fullName evidence="1">Uncharacterized protein</fullName>
    </submittedName>
</protein>
<proteinExistence type="predicted"/>
<evidence type="ECO:0000313" key="1">
    <source>
        <dbReference type="EMBL" id="BAW16784.1"/>
    </source>
</evidence>